<dbReference type="SUPFAM" id="SSF52172">
    <property type="entry name" value="CheY-like"/>
    <property type="match status" value="1"/>
</dbReference>
<dbReference type="KEGG" id="aeh:Mlg_2161"/>
<evidence type="ECO:0000259" key="1">
    <source>
        <dbReference type="Pfam" id="PF16968"/>
    </source>
</evidence>
<name>Q0A6N4_ALKEH</name>
<evidence type="ECO:0000313" key="2">
    <source>
        <dbReference type="EMBL" id="ABI57503.1"/>
    </source>
</evidence>
<dbReference type="Proteomes" id="UP000001962">
    <property type="component" value="Chromosome"/>
</dbReference>
<dbReference type="RefSeq" id="WP_011629897.1">
    <property type="nucleotide sequence ID" value="NC_008340.1"/>
</dbReference>
<dbReference type="InterPro" id="IPR031580">
    <property type="entry name" value="TadZ_N"/>
</dbReference>
<gene>
    <name evidence="2" type="ordered locus">Mlg_2161</name>
</gene>
<dbReference type="Gene3D" id="3.40.50.300">
    <property type="entry name" value="P-loop containing nucleotide triphosphate hydrolases"/>
    <property type="match status" value="1"/>
</dbReference>
<dbReference type="OrthoDB" id="5813333at2"/>
<protein>
    <submittedName>
        <fullName evidence="2">Pilus assembly protein CpaE</fullName>
    </submittedName>
</protein>
<organism evidence="2 3">
    <name type="scientific">Alkalilimnicola ehrlichii (strain ATCC BAA-1101 / DSM 17681 / MLHE-1)</name>
    <dbReference type="NCBI Taxonomy" id="187272"/>
    <lineage>
        <taxon>Bacteria</taxon>
        <taxon>Pseudomonadati</taxon>
        <taxon>Pseudomonadota</taxon>
        <taxon>Gammaproteobacteria</taxon>
        <taxon>Chromatiales</taxon>
        <taxon>Ectothiorhodospiraceae</taxon>
        <taxon>Alkalilimnicola</taxon>
    </lineage>
</organism>
<dbReference type="HOGENOM" id="CLU_043017_0_0_6"/>
<dbReference type="Gene3D" id="3.40.50.2300">
    <property type="match status" value="1"/>
</dbReference>
<proteinExistence type="predicted"/>
<dbReference type="InterPro" id="IPR027417">
    <property type="entry name" value="P-loop_NTPase"/>
</dbReference>
<dbReference type="SUPFAM" id="SSF52540">
    <property type="entry name" value="P-loop containing nucleoside triphosphate hydrolases"/>
    <property type="match status" value="1"/>
</dbReference>
<dbReference type="Pfam" id="PF16968">
    <property type="entry name" value="TadZ_N"/>
    <property type="match status" value="1"/>
</dbReference>
<sequence length="406" mass="44304">MANEVAATQGAHRFVAALPEGRALEWLKLSLGEMGTVVPAETGNLEEIRGVLDLTDTPLLFVWMDRHNLAQSAALVEGILDVKSLITVIAVGEGVHQDELLAAMRAGARDFLTVGTRASEVRALIRRALDKAPVQPSDAADKGRVWAVMNARPSMANAFFCTHLAQAIQRDSRDAQVLLLDLAIPPADSLALLNLKSSFSFFDAVRNLKRLDRTLLVNALPTHATGLQVLSMPDSFEDEEEEVSTAELYLLLGSLKRYYSHLVVNLGGLPAGGFLNVMLSGADEVLQVVDQSIPSCQQNLRRIRQVEDSGVRIESRHIVVDRYQHRQAPKAEMVADRMGAPLAAVLRTGDGQRLRAINLGKTLLELAPSDPYAREVQSLARQLLQGDEVRARKGGLARLKRLLGGR</sequence>
<evidence type="ECO:0000313" key="3">
    <source>
        <dbReference type="Proteomes" id="UP000001962"/>
    </source>
</evidence>
<feature type="domain" description="Pilus assembly protein TadZ N-terminal" evidence="1">
    <location>
        <begin position="13"/>
        <end position="140"/>
    </location>
</feature>
<dbReference type="EMBL" id="CP000453">
    <property type="protein sequence ID" value="ABI57503.1"/>
    <property type="molecule type" value="Genomic_DNA"/>
</dbReference>
<dbReference type="AlphaFoldDB" id="Q0A6N4"/>
<keyword evidence="3" id="KW-1185">Reference proteome</keyword>
<dbReference type="eggNOG" id="COG4963">
    <property type="taxonomic scope" value="Bacteria"/>
</dbReference>
<accession>Q0A6N4</accession>
<reference evidence="3" key="1">
    <citation type="submission" date="2006-08" db="EMBL/GenBank/DDBJ databases">
        <title>Complete sequence of Alkalilimnicola ehrilichei MLHE-1.</title>
        <authorList>
            <person name="Copeland A."/>
            <person name="Lucas S."/>
            <person name="Lapidus A."/>
            <person name="Barry K."/>
            <person name="Detter J.C."/>
            <person name="Glavina del Rio T."/>
            <person name="Hammon N."/>
            <person name="Israni S."/>
            <person name="Dalin E."/>
            <person name="Tice H."/>
            <person name="Pitluck S."/>
            <person name="Sims D."/>
            <person name="Brettin T."/>
            <person name="Bruce D."/>
            <person name="Han C."/>
            <person name="Tapia R."/>
            <person name="Gilna P."/>
            <person name="Schmutz J."/>
            <person name="Larimer F."/>
            <person name="Land M."/>
            <person name="Hauser L."/>
            <person name="Kyrpides N."/>
            <person name="Mikhailova N."/>
            <person name="Oremland R.S."/>
            <person name="Hoeft S.E."/>
            <person name="Switzer-Blum J."/>
            <person name="Kulp T."/>
            <person name="King G."/>
            <person name="Tabita R."/>
            <person name="Witte B."/>
            <person name="Santini J.M."/>
            <person name="Basu P."/>
            <person name="Hollibaugh J.T."/>
            <person name="Xie G."/>
            <person name="Stolz J.F."/>
            <person name="Richardson P."/>
        </authorList>
    </citation>
    <scope>NUCLEOTIDE SEQUENCE [LARGE SCALE GENOMIC DNA]</scope>
    <source>
        <strain evidence="3">ATCC BAA-1101 / DSM 17681 / MLHE-1</strain>
    </source>
</reference>
<dbReference type="InterPro" id="IPR011006">
    <property type="entry name" value="CheY-like_superfamily"/>
</dbReference>